<evidence type="ECO:0000256" key="3">
    <source>
        <dbReference type="ARBA" id="ARBA00022741"/>
    </source>
</evidence>
<proteinExistence type="predicted"/>
<keyword evidence="5" id="KW-0067">ATP-binding</keyword>
<dbReference type="Pfam" id="PF13589">
    <property type="entry name" value="HATPase_c_3"/>
    <property type="match status" value="1"/>
</dbReference>
<keyword evidence="1" id="KW-0597">Phosphoprotein</keyword>
<dbReference type="Pfam" id="PF09217">
    <property type="entry name" value="EcoRII-N"/>
    <property type="match status" value="1"/>
</dbReference>
<dbReference type="InterPro" id="IPR005467">
    <property type="entry name" value="His_kinase_dom"/>
</dbReference>
<name>A0ABV6L072_9SPHI</name>
<reference evidence="8 9" key="1">
    <citation type="submission" date="2024-09" db="EMBL/GenBank/DDBJ databases">
        <authorList>
            <person name="Sun Q."/>
            <person name="Mori K."/>
        </authorList>
    </citation>
    <scope>NUCLEOTIDE SEQUENCE [LARGE SCALE GENOMIC DNA]</scope>
    <source>
        <strain evidence="8 9">NCAIM B.02415</strain>
    </source>
</reference>
<evidence type="ECO:0000256" key="6">
    <source>
        <dbReference type="ARBA" id="ARBA00023012"/>
    </source>
</evidence>
<sequence>MTDELSGAIAAVKANEYSFCKFISANDAGTTGAHQAGLYIPKNSQALIFDTPGIKGQNKERFADITWFDGTTSKCCFKYYGAGTRNEYRVTRLGKSFNEGEFIVIVKQNSDEYLGFILTDQATIDVFLITFEITSEDTNKLIPFFPVEEVETITDEDIVVTLDENIPHSNSSETRNVNFKPKAHILTLLGEELIKDPVMAIYELIKNSYDADAQNVNVYFNNITDKETASIIIKDSGTGMTEDVLENVWLEPGTAYRKPLDSDGKRQIVRSPVFNRVPMGEKGVGRFAVHKLGSVIKLISRPCIIKYDPEGKAIRELLDYEINLEIDWRSFTQSKYLSDVPIQYQKNTDPESFYFKNAPGTYIKVSGLKETWNRGMARQLKRHTVSMVSPKNDPVKFNIDLNFNNNWLDKFPDINELLSQAPYKLTAILDRNYNLTFEYEFKLANNLAAGSHKIKDDKNYDVNISGGIRPLLRNYYENKGFDSDKLEEILNEKAVKPLSFGEIMIELYSYDLDAASLKDVTYTPDVLKKTLKDQYGIKVFKGDLRVYDYGEPGNDWLGLDNKRVNNKEWFSNNQNIGFIYLNSETSGSLIEKTNREGFISNESFDYFRMVIEYILTQFRIERQKDRLKWMRSNKRDSGTSFTERVSNFVSLINDAEIDDENKKQKLLEEAAKIGNDYEKAQETLLIPAGVGMTASVALHEIEKLVPRMEETVDIVPVDQERIRNQVIELDDYVSGILSVLKQAGTKPVNVYEAVNQALSNYQLKLQVRKIAVSIEMQDTEITVKCDKRYLVTVLMNLIDNSMYWLDTSYRERKSILIKVSKSDHATSIIIADNGPGFKDSIEEIVTPFFSRKEGGIGIGMYLIDTIMMKYGKLKIFTENSEAEISDLYTGAIVELVFNKNQED</sequence>
<evidence type="ECO:0000313" key="9">
    <source>
        <dbReference type="Proteomes" id="UP001589828"/>
    </source>
</evidence>
<dbReference type="InterPro" id="IPR023372">
    <property type="entry name" value="Rest_endonuc_II_EcoRII_N"/>
</dbReference>
<dbReference type="InterPro" id="IPR015300">
    <property type="entry name" value="DNA-bd_pseudobarrel_sf"/>
</dbReference>
<keyword evidence="4" id="KW-0418">Kinase</keyword>
<evidence type="ECO:0000256" key="1">
    <source>
        <dbReference type="ARBA" id="ARBA00022553"/>
    </source>
</evidence>
<dbReference type="SMART" id="SM00387">
    <property type="entry name" value="HATPase_c"/>
    <property type="match status" value="1"/>
</dbReference>
<dbReference type="PROSITE" id="PS50109">
    <property type="entry name" value="HIS_KIN"/>
    <property type="match status" value="1"/>
</dbReference>
<dbReference type="Pfam" id="PF02518">
    <property type="entry name" value="HATPase_c"/>
    <property type="match status" value="1"/>
</dbReference>
<keyword evidence="9" id="KW-1185">Reference proteome</keyword>
<evidence type="ECO:0000256" key="2">
    <source>
        <dbReference type="ARBA" id="ARBA00022679"/>
    </source>
</evidence>
<evidence type="ECO:0000259" key="7">
    <source>
        <dbReference type="PROSITE" id="PS50109"/>
    </source>
</evidence>
<feature type="domain" description="Histidine kinase" evidence="7">
    <location>
        <begin position="696"/>
        <end position="901"/>
    </location>
</feature>
<dbReference type="PANTHER" id="PTHR43065">
    <property type="entry name" value="SENSOR HISTIDINE KINASE"/>
    <property type="match status" value="1"/>
</dbReference>
<dbReference type="Proteomes" id="UP001589828">
    <property type="component" value="Unassembled WGS sequence"/>
</dbReference>
<organism evidence="8 9">
    <name type="scientific">Mucilaginibacter angelicae</name>
    <dbReference type="NCBI Taxonomy" id="869718"/>
    <lineage>
        <taxon>Bacteria</taxon>
        <taxon>Pseudomonadati</taxon>
        <taxon>Bacteroidota</taxon>
        <taxon>Sphingobacteriia</taxon>
        <taxon>Sphingobacteriales</taxon>
        <taxon>Sphingobacteriaceae</taxon>
        <taxon>Mucilaginibacter</taxon>
    </lineage>
</organism>
<dbReference type="EMBL" id="JBHLTS010000004">
    <property type="protein sequence ID" value="MFC0513109.1"/>
    <property type="molecule type" value="Genomic_DNA"/>
</dbReference>
<evidence type="ECO:0000256" key="4">
    <source>
        <dbReference type="ARBA" id="ARBA00022777"/>
    </source>
</evidence>
<dbReference type="SUPFAM" id="SSF55874">
    <property type="entry name" value="ATPase domain of HSP90 chaperone/DNA topoisomerase II/histidine kinase"/>
    <property type="match status" value="2"/>
</dbReference>
<dbReference type="PANTHER" id="PTHR43065:SF10">
    <property type="entry name" value="PEROXIDE STRESS-ACTIVATED HISTIDINE KINASE MAK3"/>
    <property type="match status" value="1"/>
</dbReference>
<keyword evidence="3" id="KW-0547">Nucleotide-binding</keyword>
<dbReference type="SUPFAM" id="SSF101936">
    <property type="entry name" value="DNA-binding pseudobarrel domain"/>
    <property type="match status" value="1"/>
</dbReference>
<dbReference type="Gene3D" id="3.30.565.10">
    <property type="entry name" value="Histidine kinase-like ATPase, C-terminal domain"/>
    <property type="match status" value="2"/>
</dbReference>
<dbReference type="InterPro" id="IPR003594">
    <property type="entry name" value="HATPase_dom"/>
</dbReference>
<accession>A0ABV6L072</accession>
<keyword evidence="6" id="KW-0902">Two-component regulatory system</keyword>
<dbReference type="Gene3D" id="2.40.330.10">
    <property type="entry name" value="DNA-binding pseudobarrel domain"/>
    <property type="match status" value="1"/>
</dbReference>
<evidence type="ECO:0000256" key="5">
    <source>
        <dbReference type="ARBA" id="ARBA00022840"/>
    </source>
</evidence>
<dbReference type="RefSeq" id="WP_377020982.1">
    <property type="nucleotide sequence ID" value="NZ_JBHLTS010000004.1"/>
</dbReference>
<comment type="caution">
    <text evidence="8">The sequence shown here is derived from an EMBL/GenBank/DDBJ whole genome shotgun (WGS) entry which is preliminary data.</text>
</comment>
<evidence type="ECO:0000313" key="8">
    <source>
        <dbReference type="EMBL" id="MFC0513109.1"/>
    </source>
</evidence>
<gene>
    <name evidence="8" type="ORF">ACFFGT_02820</name>
</gene>
<protein>
    <submittedName>
        <fullName evidence="8">EcoRII N-terminal effector-binding domain-containing protein</fullName>
    </submittedName>
</protein>
<dbReference type="InterPro" id="IPR036890">
    <property type="entry name" value="HATPase_C_sf"/>
</dbReference>
<keyword evidence="2" id="KW-0808">Transferase</keyword>